<dbReference type="OrthoDB" id="1955591at2"/>
<name>A0A366JK60_CYTFI</name>
<sequence length="242" mass="27905">MDYVIKLSDKIDDYEGYVEVLRLSDRFDGKTESLDKMVKIENRLIQDLYKMTLSDLIRILSESSAGGENISTPILPQSYIKHVWVNRAAKQHEVYIEIPKRRWDITYHSQAFEKVGFPRMIFKYSVSDTKVILSNIVAVQEQGILTDETPLFLFPFSNVNTDTKVCMGGNELPPIKTLSQLSTFHNIFFAAPFGDDYGSKTSNGKTIRELFTVLKDNDFNDEWLVPLKESILGNFKKTNWRK</sequence>
<dbReference type="Pfam" id="PF14460">
    <property type="entry name" value="Prok-E2_D"/>
    <property type="match status" value="1"/>
</dbReference>
<keyword evidence="2" id="KW-1185">Reference proteome</keyword>
<accession>A0A366JK60</accession>
<organism evidence="1 2">
    <name type="scientific">Cytobacillus firmus</name>
    <name type="common">Bacillus firmus</name>
    <dbReference type="NCBI Taxonomy" id="1399"/>
    <lineage>
        <taxon>Bacteria</taxon>
        <taxon>Bacillati</taxon>
        <taxon>Bacillota</taxon>
        <taxon>Bacilli</taxon>
        <taxon>Bacillales</taxon>
        <taxon>Bacillaceae</taxon>
        <taxon>Cytobacillus</taxon>
    </lineage>
</organism>
<protein>
    <submittedName>
        <fullName evidence="1">E2/UBC family protein D</fullName>
    </submittedName>
</protein>
<dbReference type="RefSeq" id="WP_113885123.1">
    <property type="nucleotide sequence ID" value="NZ_QNSF01000017.1"/>
</dbReference>
<reference evidence="1 2" key="1">
    <citation type="submission" date="2018-06" db="EMBL/GenBank/DDBJ databases">
        <title>Freshwater and sediment microbial communities from various areas in North America, analyzing microbe dynamics in response to fracking.</title>
        <authorList>
            <person name="Lamendella R."/>
        </authorList>
    </citation>
    <scope>NUCLEOTIDE SEQUENCE [LARGE SCALE GENOMIC DNA]</scope>
    <source>
        <strain evidence="1 2">14_TX</strain>
    </source>
</reference>
<proteinExistence type="predicted"/>
<dbReference type="EMBL" id="QNSF01000017">
    <property type="protein sequence ID" value="RBP87854.1"/>
    <property type="molecule type" value="Genomic_DNA"/>
</dbReference>
<dbReference type="Proteomes" id="UP000252731">
    <property type="component" value="Unassembled WGS sequence"/>
</dbReference>
<dbReference type="InterPro" id="IPR032787">
    <property type="entry name" value="Prok-E2_D"/>
</dbReference>
<evidence type="ECO:0000313" key="1">
    <source>
        <dbReference type="EMBL" id="RBP87854.1"/>
    </source>
</evidence>
<comment type="caution">
    <text evidence="1">The sequence shown here is derived from an EMBL/GenBank/DDBJ whole genome shotgun (WGS) entry which is preliminary data.</text>
</comment>
<dbReference type="AlphaFoldDB" id="A0A366JK60"/>
<gene>
    <name evidence="1" type="ORF">DFO70_11745</name>
</gene>
<evidence type="ECO:0000313" key="2">
    <source>
        <dbReference type="Proteomes" id="UP000252731"/>
    </source>
</evidence>